<dbReference type="EMBL" id="JAVDDT010000011">
    <property type="protein sequence ID" value="MDQ2070816.1"/>
    <property type="molecule type" value="Genomic_DNA"/>
</dbReference>
<dbReference type="Proteomes" id="UP001239019">
    <property type="component" value="Unassembled WGS sequence"/>
</dbReference>
<organism evidence="3 4">
    <name type="scientific">Natronospira bacteriovora</name>
    <dbReference type="NCBI Taxonomy" id="3069753"/>
    <lineage>
        <taxon>Bacteria</taxon>
        <taxon>Pseudomonadati</taxon>
        <taxon>Pseudomonadota</taxon>
        <taxon>Gammaproteobacteria</taxon>
        <taxon>Natronospirales</taxon>
        <taxon>Natronospiraceae</taxon>
        <taxon>Natronospira</taxon>
    </lineage>
</organism>
<sequence length="138" mass="15235">MSEFQLHPRLQADCHVLGRSAAGWLLLQRNATLPWYLMVPESDERELQALPAAQRQPLMEAVFALAAFVKQHHGSEHTNMAAIGNLVPQLHVHVVGRYPGDACWPGVVWGNLPAGEDWSAAQLDGIRQALNEAGMIRN</sequence>
<keyword evidence="4" id="KW-1185">Reference proteome</keyword>
<reference evidence="3 4" key="1">
    <citation type="submission" date="2023-08" db="EMBL/GenBank/DDBJ databases">
        <title>Whole-genome sequencing of halo(alkali)philic microorganisms from hypersaline lakes.</title>
        <authorList>
            <person name="Sorokin D.Y."/>
            <person name="Abbas B."/>
            <person name="Merkel A.Y."/>
        </authorList>
    </citation>
    <scope>NUCLEOTIDE SEQUENCE [LARGE SCALE GENOMIC DNA]</scope>
    <source>
        <strain evidence="3 4">AB-CW4</strain>
    </source>
</reference>
<keyword evidence="3" id="KW-0808">Transferase</keyword>
<evidence type="ECO:0000313" key="3">
    <source>
        <dbReference type="EMBL" id="MDQ2070816.1"/>
    </source>
</evidence>
<evidence type="ECO:0000259" key="2">
    <source>
        <dbReference type="PROSITE" id="PS51084"/>
    </source>
</evidence>
<dbReference type="InterPro" id="IPR026026">
    <property type="entry name" value="HIT_Hint"/>
</dbReference>
<proteinExistence type="predicted"/>
<evidence type="ECO:0000256" key="1">
    <source>
        <dbReference type="PROSITE-ProRule" id="PRU00464"/>
    </source>
</evidence>
<gene>
    <name evidence="3" type="ORF">RBH19_13140</name>
</gene>
<dbReference type="GO" id="GO:0032259">
    <property type="term" value="P:methylation"/>
    <property type="evidence" value="ECO:0007669"/>
    <property type="project" value="UniProtKB-KW"/>
</dbReference>
<dbReference type="InterPro" id="IPR036265">
    <property type="entry name" value="HIT-like_sf"/>
</dbReference>
<dbReference type="EC" id="2.1.1.-" evidence="3"/>
<dbReference type="Pfam" id="PF01230">
    <property type="entry name" value="HIT"/>
    <property type="match status" value="1"/>
</dbReference>
<comment type="caution">
    <text evidence="3">The sequence shown here is derived from an EMBL/GenBank/DDBJ whole genome shotgun (WGS) entry which is preliminary data.</text>
</comment>
<dbReference type="PIRSF" id="PIRSF000714">
    <property type="entry name" value="HIT"/>
    <property type="match status" value="1"/>
</dbReference>
<dbReference type="GO" id="GO:0008168">
    <property type="term" value="F:methyltransferase activity"/>
    <property type="evidence" value="ECO:0007669"/>
    <property type="project" value="UniProtKB-KW"/>
</dbReference>
<dbReference type="InterPro" id="IPR011146">
    <property type="entry name" value="HIT-like"/>
</dbReference>
<evidence type="ECO:0000313" key="4">
    <source>
        <dbReference type="Proteomes" id="UP001239019"/>
    </source>
</evidence>
<comment type="caution">
    <text evidence="1">Lacks conserved residue(s) required for the propagation of feature annotation.</text>
</comment>
<keyword evidence="3" id="KW-0489">Methyltransferase</keyword>
<accession>A0ABU0W9V5</accession>
<dbReference type="SUPFAM" id="SSF54197">
    <property type="entry name" value="HIT-like"/>
    <property type="match status" value="1"/>
</dbReference>
<name>A0ABU0W9V5_9GAMM</name>
<dbReference type="Gene3D" id="3.30.428.10">
    <property type="entry name" value="HIT-like"/>
    <property type="match status" value="1"/>
</dbReference>
<dbReference type="RefSeq" id="WP_306729313.1">
    <property type="nucleotide sequence ID" value="NZ_JAVDDT010000011.1"/>
</dbReference>
<dbReference type="PROSITE" id="PS51084">
    <property type="entry name" value="HIT_2"/>
    <property type="match status" value="1"/>
</dbReference>
<feature type="domain" description="HIT" evidence="2">
    <location>
        <begin position="37"/>
        <end position="104"/>
    </location>
</feature>
<protein>
    <submittedName>
        <fullName evidence="3">HIT family protein</fullName>
        <ecNumber evidence="3">2.1.1.-</ecNumber>
    </submittedName>
</protein>